<dbReference type="GO" id="GO:0016757">
    <property type="term" value="F:glycosyltransferase activity"/>
    <property type="evidence" value="ECO:0007669"/>
    <property type="project" value="UniProtKB-KW"/>
</dbReference>
<dbReference type="PANTHER" id="PTHR30474">
    <property type="entry name" value="CELL CYCLE PROTEIN"/>
    <property type="match status" value="1"/>
</dbReference>
<gene>
    <name evidence="14" type="ORF">C900_01030</name>
</gene>
<evidence type="ECO:0000256" key="11">
    <source>
        <dbReference type="ARBA" id="ARBA00032370"/>
    </source>
</evidence>
<evidence type="ECO:0000256" key="4">
    <source>
        <dbReference type="ARBA" id="ARBA00022679"/>
    </source>
</evidence>
<feature type="transmembrane region" description="Helical" evidence="13">
    <location>
        <begin position="56"/>
        <end position="75"/>
    </location>
</feature>
<feature type="transmembrane region" description="Helical" evidence="13">
    <location>
        <begin position="370"/>
        <end position="391"/>
    </location>
</feature>
<keyword evidence="7" id="KW-0573">Peptidoglycan synthesis</keyword>
<keyword evidence="9 13" id="KW-0472">Membrane</keyword>
<accession>L8JUG9</accession>
<evidence type="ECO:0000256" key="6">
    <source>
        <dbReference type="ARBA" id="ARBA00022960"/>
    </source>
</evidence>
<evidence type="ECO:0000313" key="15">
    <source>
        <dbReference type="Proteomes" id="UP000011135"/>
    </source>
</evidence>
<dbReference type="EMBL" id="AMZN01000015">
    <property type="protein sequence ID" value="ELR72651.1"/>
    <property type="molecule type" value="Genomic_DNA"/>
</dbReference>
<comment type="subcellular location">
    <subcellularLocation>
        <location evidence="1">Membrane</location>
        <topology evidence="1">Multi-pass membrane protein</topology>
    </subcellularLocation>
</comment>
<evidence type="ECO:0000256" key="8">
    <source>
        <dbReference type="ARBA" id="ARBA00022989"/>
    </source>
</evidence>
<keyword evidence="10" id="KW-0961">Cell wall biogenesis/degradation</keyword>
<evidence type="ECO:0000256" key="12">
    <source>
        <dbReference type="ARBA" id="ARBA00033270"/>
    </source>
</evidence>
<keyword evidence="4" id="KW-0808">Transferase</keyword>
<dbReference type="GO" id="GO:0071555">
    <property type="term" value="P:cell wall organization"/>
    <property type="evidence" value="ECO:0007669"/>
    <property type="project" value="UniProtKB-KW"/>
</dbReference>
<dbReference type="NCBIfam" id="TIGR02210">
    <property type="entry name" value="rodA_shape"/>
    <property type="match status" value="1"/>
</dbReference>
<dbReference type="GO" id="GO:0009252">
    <property type="term" value="P:peptidoglycan biosynthetic process"/>
    <property type="evidence" value="ECO:0007669"/>
    <property type="project" value="UniProtKB-KW"/>
</dbReference>
<feature type="transmembrane region" description="Helical" evidence="13">
    <location>
        <begin position="32"/>
        <end position="50"/>
    </location>
</feature>
<reference evidence="14 15" key="1">
    <citation type="submission" date="2012-12" db="EMBL/GenBank/DDBJ databases">
        <title>Genome assembly of Fulvivirga imtechensis AK7.</title>
        <authorList>
            <person name="Nupur N."/>
            <person name="Khatri I."/>
            <person name="Kumar R."/>
            <person name="Subramanian S."/>
            <person name="Pinnaka A."/>
        </authorList>
    </citation>
    <scope>NUCLEOTIDE SEQUENCE [LARGE SCALE GENOMIC DNA]</scope>
    <source>
        <strain evidence="14 15">AK7</strain>
    </source>
</reference>
<sequence>MLLGWLNIYAAVYDETAVQNIFSISLNSGRQLIFIAASAVIIIAILTVDFKFYDTFAYFIFGGIIFLLVFVLVFGREVAGSKSWFEIGAFRLQPAEFAKFATALAVAKYIGTSGFRMDYIKNQLMLFGILALPAILIILQGDTGTAMVYSIFLFVFFREGMSPLLLILGTAAGVIFVLTLLVPEHIYLYGGIAIIAALALVFGKRTTRRIILIVGGALVITGVIKSVDYIIDDVMKPHQQNRVKALINPDADPLGYGWNVTQSKIAIGSGGFSGKGFLRGTQTKFDFVPEQSTDFIFCTIGEEHGWIGSLVVISLFVTLLLRIIYIAERQKWRFARVYGYSVACILFFHFGVNIGMTIGLFPVVGIPLPMFSYGGSSLIAFTVLIFILLKLDAHRMQVLVR</sequence>
<evidence type="ECO:0000256" key="13">
    <source>
        <dbReference type="SAM" id="Phobius"/>
    </source>
</evidence>
<evidence type="ECO:0000256" key="9">
    <source>
        <dbReference type="ARBA" id="ARBA00023136"/>
    </source>
</evidence>
<dbReference type="GO" id="GO:0008360">
    <property type="term" value="P:regulation of cell shape"/>
    <property type="evidence" value="ECO:0007669"/>
    <property type="project" value="UniProtKB-KW"/>
</dbReference>
<keyword evidence="2" id="KW-1003">Cell membrane</keyword>
<comment type="caution">
    <text evidence="14">The sequence shown here is derived from an EMBL/GenBank/DDBJ whole genome shotgun (WGS) entry which is preliminary data.</text>
</comment>
<feature type="transmembrane region" description="Helical" evidence="13">
    <location>
        <begin position="306"/>
        <end position="325"/>
    </location>
</feature>
<dbReference type="PATRIC" id="fig|1237149.3.peg.1233"/>
<dbReference type="STRING" id="1237149.C900_01030"/>
<keyword evidence="5 13" id="KW-0812">Transmembrane</keyword>
<feature type="transmembrane region" description="Helical" evidence="13">
    <location>
        <begin position="186"/>
        <end position="203"/>
    </location>
</feature>
<dbReference type="GO" id="GO:0005886">
    <property type="term" value="C:plasma membrane"/>
    <property type="evidence" value="ECO:0007669"/>
    <property type="project" value="TreeGrafter"/>
</dbReference>
<evidence type="ECO:0000256" key="2">
    <source>
        <dbReference type="ARBA" id="ARBA00022475"/>
    </source>
</evidence>
<feature type="transmembrane region" description="Helical" evidence="13">
    <location>
        <begin position="337"/>
        <end position="364"/>
    </location>
</feature>
<evidence type="ECO:0000256" key="7">
    <source>
        <dbReference type="ARBA" id="ARBA00022984"/>
    </source>
</evidence>
<dbReference type="PROSITE" id="PS00428">
    <property type="entry name" value="FTSW_RODA_SPOVE"/>
    <property type="match status" value="1"/>
</dbReference>
<organism evidence="14 15">
    <name type="scientific">Fulvivirga imtechensis AK7</name>
    <dbReference type="NCBI Taxonomy" id="1237149"/>
    <lineage>
        <taxon>Bacteria</taxon>
        <taxon>Pseudomonadati</taxon>
        <taxon>Bacteroidota</taxon>
        <taxon>Cytophagia</taxon>
        <taxon>Cytophagales</taxon>
        <taxon>Fulvivirgaceae</taxon>
        <taxon>Fulvivirga</taxon>
    </lineage>
</organism>
<dbReference type="GO" id="GO:0051301">
    <property type="term" value="P:cell division"/>
    <property type="evidence" value="ECO:0007669"/>
    <property type="project" value="InterPro"/>
</dbReference>
<feature type="transmembrane region" description="Helical" evidence="13">
    <location>
        <begin position="124"/>
        <end position="157"/>
    </location>
</feature>
<dbReference type="InterPro" id="IPR011923">
    <property type="entry name" value="RodA/MrdB"/>
</dbReference>
<dbReference type="Proteomes" id="UP000011135">
    <property type="component" value="Unassembled WGS sequence"/>
</dbReference>
<name>L8JUG9_9BACT</name>
<feature type="transmembrane region" description="Helical" evidence="13">
    <location>
        <begin position="210"/>
        <end position="231"/>
    </location>
</feature>
<proteinExistence type="predicted"/>
<feature type="transmembrane region" description="Helical" evidence="13">
    <location>
        <begin position="164"/>
        <end position="180"/>
    </location>
</feature>
<evidence type="ECO:0000313" key="14">
    <source>
        <dbReference type="EMBL" id="ELR72651.1"/>
    </source>
</evidence>
<evidence type="ECO:0000256" key="10">
    <source>
        <dbReference type="ARBA" id="ARBA00023316"/>
    </source>
</evidence>
<keyword evidence="3" id="KW-0328">Glycosyltransferase</keyword>
<dbReference type="eggNOG" id="COG0772">
    <property type="taxonomic scope" value="Bacteria"/>
</dbReference>
<dbReference type="InterPro" id="IPR018365">
    <property type="entry name" value="Cell_cycle_FtsW-rel_CS"/>
</dbReference>
<keyword evidence="8 13" id="KW-1133">Transmembrane helix</keyword>
<dbReference type="Pfam" id="PF01098">
    <property type="entry name" value="FTSW_RODA_SPOVE"/>
    <property type="match status" value="2"/>
</dbReference>
<evidence type="ECO:0000256" key="1">
    <source>
        <dbReference type="ARBA" id="ARBA00004141"/>
    </source>
</evidence>
<keyword evidence="15" id="KW-1185">Reference proteome</keyword>
<dbReference type="GO" id="GO:0015648">
    <property type="term" value="F:lipid-linked peptidoglycan transporter activity"/>
    <property type="evidence" value="ECO:0007669"/>
    <property type="project" value="TreeGrafter"/>
</dbReference>
<dbReference type="AlphaFoldDB" id="L8JUG9"/>
<protein>
    <recommendedName>
        <fullName evidence="12">Cell wall polymerase</fullName>
    </recommendedName>
    <alternativeName>
        <fullName evidence="11">Peptidoglycan polymerase</fullName>
    </alternativeName>
</protein>
<evidence type="ECO:0000256" key="3">
    <source>
        <dbReference type="ARBA" id="ARBA00022676"/>
    </source>
</evidence>
<evidence type="ECO:0000256" key="5">
    <source>
        <dbReference type="ARBA" id="ARBA00022692"/>
    </source>
</evidence>
<dbReference type="GO" id="GO:0032153">
    <property type="term" value="C:cell division site"/>
    <property type="evidence" value="ECO:0007669"/>
    <property type="project" value="TreeGrafter"/>
</dbReference>
<dbReference type="PANTHER" id="PTHR30474:SF1">
    <property type="entry name" value="PEPTIDOGLYCAN GLYCOSYLTRANSFERASE MRDB"/>
    <property type="match status" value="1"/>
</dbReference>
<dbReference type="InterPro" id="IPR001182">
    <property type="entry name" value="FtsW/RodA"/>
</dbReference>
<dbReference type="NCBIfam" id="NF037961">
    <property type="entry name" value="RodA_shape"/>
    <property type="match status" value="1"/>
</dbReference>
<keyword evidence="6" id="KW-0133">Cell shape</keyword>